<accession>A0A1E3HBX2</accession>
<dbReference type="OrthoDB" id="2573559at2759"/>
<name>A0A1E3HBX2_9TREE</name>
<proteinExistence type="predicted"/>
<evidence type="ECO:0000313" key="2">
    <source>
        <dbReference type="EMBL" id="ODN73276.1"/>
    </source>
</evidence>
<organism evidence="2 3">
    <name type="scientific">Cryptococcus amylolentus CBS 6039</name>
    <dbReference type="NCBI Taxonomy" id="1295533"/>
    <lineage>
        <taxon>Eukaryota</taxon>
        <taxon>Fungi</taxon>
        <taxon>Dikarya</taxon>
        <taxon>Basidiomycota</taxon>
        <taxon>Agaricomycotina</taxon>
        <taxon>Tremellomycetes</taxon>
        <taxon>Tremellales</taxon>
        <taxon>Cryptococcaceae</taxon>
        <taxon>Cryptococcus</taxon>
    </lineage>
</organism>
<dbReference type="EMBL" id="AWGJ01000013">
    <property type="protein sequence ID" value="ODN73276.1"/>
    <property type="molecule type" value="Genomic_DNA"/>
</dbReference>
<feature type="region of interest" description="Disordered" evidence="1">
    <location>
        <begin position="54"/>
        <end position="89"/>
    </location>
</feature>
<feature type="compositionally biased region" description="Low complexity" evidence="1">
    <location>
        <begin position="626"/>
        <end position="635"/>
    </location>
</feature>
<dbReference type="RefSeq" id="XP_018989188.1">
    <property type="nucleotide sequence ID" value="XM_019142617.1"/>
</dbReference>
<feature type="region of interest" description="Disordered" evidence="1">
    <location>
        <begin position="513"/>
        <end position="596"/>
    </location>
</feature>
<feature type="compositionally biased region" description="Polar residues" evidence="1">
    <location>
        <begin position="648"/>
        <end position="662"/>
    </location>
</feature>
<feature type="compositionally biased region" description="Basic and acidic residues" evidence="1">
    <location>
        <begin position="68"/>
        <end position="78"/>
    </location>
</feature>
<feature type="region of interest" description="Disordered" evidence="1">
    <location>
        <begin position="648"/>
        <end position="719"/>
    </location>
</feature>
<dbReference type="Proteomes" id="UP000094065">
    <property type="component" value="Unassembled WGS sequence"/>
</dbReference>
<feature type="region of interest" description="Disordered" evidence="1">
    <location>
        <begin position="191"/>
        <end position="211"/>
    </location>
</feature>
<dbReference type="AlphaFoldDB" id="A0A1E3HBX2"/>
<sequence length="719" mass="76320">MDHRSSNILPAGSQQSTTPLAAVLDYHRASDASVESTPAGGEILGVRAHRSTESIYSSISTQTTVPTSHRDTSHDTHGNRPSHSHRLSANDLPDELLKSLGLGDAPLDQSSGDSFSGISSAVDMTLSSAGIGSVSSTPAELSFGPQSVPFTLKRRELINEDTPSRPATASSSCFHMLQDESYPVNIRAATSGSSTSTEQAVKTHPDKKSLSSWRRTQILTAKKPELAPNTKPQAIPTLYGPHSLPYARNPSGVDATAADETAYLTHVFGLRPATSGASEINTQQSARVASSGSDSSGTQSFRSTSTSSVYNNVIAAREKSQDARMISGIETDERYLVKPSMTRSSHQKTKSGSGMIGETREGVVSFNFDTLPLGSPASQQDTDSVSDSANRAKNIVLPDQDGKRVVSDSALLEPKLGTSVLGPSKSFANLRDASRLSPIPGSPADFTRTLDAASIRQAYRARIRSASMSRVQPSQLSTAARPDDYTSSFATPIRIPAFVPIYFDPATGTYGVGISPEATTRPSSDDQPSRPIQTGLKIPQPQAPFAQISKADTSDNWRHKSKPTSTVRPKKLYTPVNSQPQTPSTGGFRNEAGTSSSEVMTIDKLFEKYSPQVSIETSAENRKPSHTSVAPAPASTAAHHVLTNITNVITPKSSQDQRSKSPQGVLRHRLAPAASIVPKGTSGAGRLLKKSVKVKDVDDENSLPPVPRDAVAAVSEESG</sequence>
<protein>
    <submittedName>
        <fullName evidence="2">Uncharacterized protein</fullName>
    </submittedName>
</protein>
<feature type="region of interest" description="Disordered" evidence="1">
    <location>
        <begin position="613"/>
        <end position="635"/>
    </location>
</feature>
<feature type="compositionally biased region" description="Low complexity" evidence="1">
    <location>
        <begin position="284"/>
        <end position="307"/>
    </location>
</feature>
<dbReference type="GeneID" id="30159137"/>
<feature type="compositionally biased region" description="Polar residues" evidence="1">
    <location>
        <begin position="575"/>
        <end position="596"/>
    </location>
</feature>
<evidence type="ECO:0000313" key="3">
    <source>
        <dbReference type="Proteomes" id="UP000094065"/>
    </source>
</evidence>
<feature type="compositionally biased region" description="Polar residues" evidence="1">
    <location>
        <begin position="191"/>
        <end position="200"/>
    </location>
</feature>
<gene>
    <name evidence="2" type="ORF">L202_07828</name>
</gene>
<keyword evidence="3" id="KW-1185">Reference proteome</keyword>
<reference evidence="2 3" key="1">
    <citation type="submission" date="2016-06" db="EMBL/GenBank/DDBJ databases">
        <title>Evolution of pathogenesis and genome organization in the Tremellales.</title>
        <authorList>
            <person name="Cuomo C."/>
            <person name="Litvintseva A."/>
            <person name="Heitman J."/>
            <person name="Chen Y."/>
            <person name="Sun S."/>
            <person name="Springer D."/>
            <person name="Dromer F."/>
            <person name="Young S."/>
            <person name="Zeng Q."/>
            <person name="Chapman S."/>
            <person name="Gujja S."/>
            <person name="Saif S."/>
            <person name="Birren B."/>
        </authorList>
    </citation>
    <scope>NUCLEOTIDE SEQUENCE [LARGE SCALE GENOMIC DNA]</scope>
    <source>
        <strain evidence="2 3">CBS 6039</strain>
    </source>
</reference>
<feature type="region of interest" description="Disordered" evidence="1">
    <location>
        <begin position="275"/>
        <end position="307"/>
    </location>
</feature>
<comment type="caution">
    <text evidence="2">The sequence shown here is derived from an EMBL/GenBank/DDBJ whole genome shotgun (WGS) entry which is preliminary data.</text>
</comment>
<feature type="compositionally biased region" description="Polar residues" evidence="1">
    <location>
        <begin position="54"/>
        <end position="67"/>
    </location>
</feature>
<evidence type="ECO:0000256" key="1">
    <source>
        <dbReference type="SAM" id="MobiDB-lite"/>
    </source>
</evidence>